<evidence type="ECO:0000256" key="1">
    <source>
        <dbReference type="SAM" id="Phobius"/>
    </source>
</evidence>
<feature type="transmembrane region" description="Helical" evidence="1">
    <location>
        <begin position="111"/>
        <end position="136"/>
    </location>
</feature>
<comment type="caution">
    <text evidence="2">The sequence shown here is derived from an EMBL/GenBank/DDBJ whole genome shotgun (WGS) entry which is preliminary data.</text>
</comment>
<dbReference type="AlphaFoldDB" id="A0A2A5CHE1"/>
<evidence type="ECO:0008006" key="4">
    <source>
        <dbReference type="Google" id="ProtNLM"/>
    </source>
</evidence>
<accession>A0A2A5CHE1</accession>
<gene>
    <name evidence="2" type="ORF">COA71_00025</name>
</gene>
<feature type="transmembrane region" description="Helical" evidence="1">
    <location>
        <begin position="156"/>
        <end position="175"/>
    </location>
</feature>
<name>A0A2A5CHE1_9GAMM</name>
<reference evidence="3" key="1">
    <citation type="submission" date="2017-08" db="EMBL/GenBank/DDBJ databases">
        <title>A dynamic microbial community with high functional redundancy inhabits the cold, oxic subseafloor aquifer.</title>
        <authorList>
            <person name="Tully B.J."/>
            <person name="Wheat C.G."/>
            <person name="Glazer B.T."/>
            <person name="Huber J.A."/>
        </authorList>
    </citation>
    <scope>NUCLEOTIDE SEQUENCE [LARGE SCALE GENOMIC DNA]</scope>
</reference>
<evidence type="ECO:0000313" key="2">
    <source>
        <dbReference type="EMBL" id="PCJ43304.1"/>
    </source>
</evidence>
<keyword evidence="1" id="KW-0472">Membrane</keyword>
<keyword evidence="1" id="KW-1133">Transmembrane helix</keyword>
<feature type="transmembrane region" description="Helical" evidence="1">
    <location>
        <begin position="12"/>
        <end position="39"/>
    </location>
</feature>
<organism evidence="2 3">
    <name type="scientific">SAR86 cluster bacterium</name>
    <dbReference type="NCBI Taxonomy" id="2030880"/>
    <lineage>
        <taxon>Bacteria</taxon>
        <taxon>Pseudomonadati</taxon>
        <taxon>Pseudomonadota</taxon>
        <taxon>Gammaproteobacteria</taxon>
        <taxon>SAR86 cluster</taxon>
    </lineage>
</organism>
<protein>
    <recommendedName>
        <fullName evidence="4">MotA/TolQ/ExbB proton channel domain-containing protein</fullName>
    </recommendedName>
</protein>
<keyword evidence="1" id="KW-0812">Transmembrane</keyword>
<evidence type="ECO:0000313" key="3">
    <source>
        <dbReference type="Proteomes" id="UP000228987"/>
    </source>
</evidence>
<dbReference type="Proteomes" id="UP000228987">
    <property type="component" value="Unassembled WGS sequence"/>
</dbReference>
<dbReference type="EMBL" id="NVWI01000001">
    <property type="protein sequence ID" value="PCJ43304.1"/>
    <property type="molecule type" value="Genomic_DNA"/>
</dbReference>
<sequence length="213" mass="23706">MTLQAYFFTPDFWAILIIMIASIGFLLAFTILIQLSLFLPNPKIEISEKICPLMAIPCPVARKNCLLKAQACSPGLVKKLLEIAISTPLGEVRNNKLFSLSRLNRDQIQSWLSAALVFTLLSPCIGLLISTGRIISNYHYLKPSTSDSFSILSQQMLAFELSIMMAIPALLLYFITANKARNYCIHLETGVKHLCRLPAGAFKLKPSQLKGFL</sequence>
<proteinExistence type="predicted"/>